<evidence type="ECO:0000259" key="2">
    <source>
        <dbReference type="PROSITE" id="PS50172"/>
    </source>
</evidence>
<evidence type="ECO:0000256" key="1">
    <source>
        <dbReference type="SAM" id="MobiDB-lite"/>
    </source>
</evidence>
<evidence type="ECO:0000313" key="3">
    <source>
        <dbReference type="EMBL" id="KAF2089008.1"/>
    </source>
</evidence>
<dbReference type="Proteomes" id="UP000799776">
    <property type="component" value="Unassembled WGS sequence"/>
</dbReference>
<dbReference type="OrthoDB" id="342264at2759"/>
<dbReference type="PROSITE" id="PS50172">
    <property type="entry name" value="BRCT"/>
    <property type="match status" value="3"/>
</dbReference>
<dbReference type="CDD" id="cd18438">
    <property type="entry name" value="BRCT_BRC1_like_rpt4"/>
    <property type="match status" value="1"/>
</dbReference>
<dbReference type="Gene3D" id="3.40.50.10190">
    <property type="entry name" value="BRCT domain"/>
    <property type="match status" value="5"/>
</dbReference>
<feature type="domain" description="BRCT" evidence="2">
    <location>
        <begin position="71"/>
        <end position="162"/>
    </location>
</feature>
<feature type="region of interest" description="Disordered" evidence="1">
    <location>
        <begin position="518"/>
        <end position="575"/>
    </location>
</feature>
<dbReference type="EMBL" id="ML978715">
    <property type="protein sequence ID" value="KAF2089008.1"/>
    <property type="molecule type" value="Genomic_DNA"/>
</dbReference>
<dbReference type="InterPro" id="IPR036420">
    <property type="entry name" value="BRCT_dom_sf"/>
</dbReference>
<protein>
    <recommendedName>
        <fullName evidence="2">BRCT domain-containing protein</fullName>
    </recommendedName>
</protein>
<dbReference type="Pfam" id="PF12738">
    <property type="entry name" value="PTCB-BRCT"/>
    <property type="match status" value="2"/>
</dbReference>
<gene>
    <name evidence="3" type="ORF">K490DRAFT_38811</name>
</gene>
<feature type="region of interest" description="Disordered" evidence="1">
    <location>
        <begin position="425"/>
        <end position="492"/>
    </location>
</feature>
<dbReference type="SUPFAM" id="SSF52113">
    <property type="entry name" value="BRCT domain"/>
    <property type="match status" value="5"/>
</dbReference>
<dbReference type="GO" id="GO:0035361">
    <property type="term" value="C:Cul8-RING ubiquitin ligase complex"/>
    <property type="evidence" value="ECO:0007669"/>
    <property type="project" value="TreeGrafter"/>
</dbReference>
<dbReference type="GO" id="GO:0006302">
    <property type="term" value="P:double-strand break repair"/>
    <property type="evidence" value="ECO:0007669"/>
    <property type="project" value="TreeGrafter"/>
</dbReference>
<dbReference type="PANTHER" id="PTHR47667:SF1">
    <property type="entry name" value="REGULATOR OF TY1 TRANSPOSITION PROTEIN 107"/>
    <property type="match status" value="1"/>
</dbReference>
<evidence type="ECO:0000313" key="4">
    <source>
        <dbReference type="Proteomes" id="UP000799776"/>
    </source>
</evidence>
<dbReference type="SMART" id="SM00292">
    <property type="entry name" value="BRCT"/>
    <property type="match status" value="4"/>
</dbReference>
<proteinExistence type="predicted"/>
<organism evidence="3 4">
    <name type="scientific">Saccharata proteae CBS 121410</name>
    <dbReference type="NCBI Taxonomy" id="1314787"/>
    <lineage>
        <taxon>Eukaryota</taxon>
        <taxon>Fungi</taxon>
        <taxon>Dikarya</taxon>
        <taxon>Ascomycota</taxon>
        <taxon>Pezizomycotina</taxon>
        <taxon>Dothideomycetes</taxon>
        <taxon>Dothideomycetes incertae sedis</taxon>
        <taxon>Botryosphaeriales</taxon>
        <taxon>Saccharataceae</taxon>
        <taxon>Saccharata</taxon>
    </lineage>
</organism>
<dbReference type="Pfam" id="PF16770">
    <property type="entry name" value="RTT107_BRCT_5"/>
    <property type="match status" value="1"/>
</dbReference>
<dbReference type="CDD" id="cd18436">
    <property type="entry name" value="BRCT_BRC1_like_rpt2"/>
    <property type="match status" value="1"/>
</dbReference>
<dbReference type="FunFam" id="3.40.50.10190:FF:000048">
    <property type="entry name" value="DNA repair protein Rtt107"/>
    <property type="match status" value="1"/>
</dbReference>
<dbReference type="PANTHER" id="PTHR47667">
    <property type="entry name" value="REGULATOR OF TY1 TRANSPOSITION PROTEIN 107"/>
    <property type="match status" value="1"/>
</dbReference>
<dbReference type="AlphaFoldDB" id="A0A6A5YBA4"/>
<dbReference type="GO" id="GO:1990683">
    <property type="term" value="P:DNA double-strand break attachment to nuclear envelope"/>
    <property type="evidence" value="ECO:0007669"/>
    <property type="project" value="TreeGrafter"/>
</dbReference>
<dbReference type="CDD" id="cd18437">
    <property type="entry name" value="BRCT_BRC1_like_rpt3"/>
    <property type="match status" value="1"/>
</dbReference>
<feature type="compositionally biased region" description="Basic and acidic residues" evidence="1">
    <location>
        <begin position="526"/>
        <end position="535"/>
    </location>
</feature>
<dbReference type="GO" id="GO:0005634">
    <property type="term" value="C:nucleus"/>
    <property type="evidence" value="ECO:0007669"/>
    <property type="project" value="TreeGrafter"/>
</dbReference>
<sequence length="813" mass="90558">MEENGARYTPLNPETGRAEDITLYSHIISRTSDFPDYETAMDHFVHVVKPSWVDASLSKNKALNPRQFSPDPRLFLSDVVVTCADDIPDGDKEAIIGGVLAMGGQYSGPLSKLATHLVALSMDDPKCQLAKRKNLKCATLLPHWFDDCLKLGKMISEGPYLLPNPEILSRSTTVPRASHANDALRGAVAPVPDDLPTPATSPQPPRVIDVFRGKKVMLSGDLNLGTRMQATIETLIRNGGGELVTEVDIADIYICYHRDGEDYVKASQQGKDVGNLAWLYHLITYNAWTSPMRRLLHYPVPRKGIPGFDKFSISLSNYVGDARVYLENLIKASGSEFTKAMRQDHTHLITAHPTSEKCDAAREWNINIVNHLWLEESYAKCQVLTVSNPRYTTFPSRTNLGEVVGQTQIDRDAVKAKFFPAQAKVTTRKEAPQEAVDQVEAETAKANPLPMKAKAARGKSDQTPLRTPAAKRVTEEKEYETPSTSSSRGAKAKALSALHDLAPDIALYEKESKRVGGVIRGGRRGSHPEQAAEKAKSKKAKRSLEPEDEDKEEVGPNATSAVRKPKKARNSDSQFVHHLMLSGDERWKSDTKKEHADRNKLRALGINVTETPSEVTILCSPRILRTKKFVAALAAAPYVCGTDFLDYCLQHGKIPIPEEYRLRDPEGENKFGITIKDAIRRAKQNHGKLLKDWQIFVTKDVAGGFDSFKDIIQANSGSCHLWKGRATAVQKRPKGDGLEENRAEDEGDTLYLISGTNPEDVKLWNKFRDLAKKADMKPRIVKSDWLLTVTMSQKIFWEDHFEIKESEVPGIKR</sequence>
<reference evidence="3" key="1">
    <citation type="journal article" date="2020" name="Stud. Mycol.">
        <title>101 Dothideomycetes genomes: a test case for predicting lifestyles and emergence of pathogens.</title>
        <authorList>
            <person name="Haridas S."/>
            <person name="Albert R."/>
            <person name="Binder M."/>
            <person name="Bloem J."/>
            <person name="Labutti K."/>
            <person name="Salamov A."/>
            <person name="Andreopoulos B."/>
            <person name="Baker S."/>
            <person name="Barry K."/>
            <person name="Bills G."/>
            <person name="Bluhm B."/>
            <person name="Cannon C."/>
            <person name="Castanera R."/>
            <person name="Culley D."/>
            <person name="Daum C."/>
            <person name="Ezra D."/>
            <person name="Gonzalez J."/>
            <person name="Henrissat B."/>
            <person name="Kuo A."/>
            <person name="Liang C."/>
            <person name="Lipzen A."/>
            <person name="Lutzoni F."/>
            <person name="Magnuson J."/>
            <person name="Mondo S."/>
            <person name="Nolan M."/>
            <person name="Ohm R."/>
            <person name="Pangilinan J."/>
            <person name="Park H.-J."/>
            <person name="Ramirez L."/>
            <person name="Alfaro M."/>
            <person name="Sun H."/>
            <person name="Tritt A."/>
            <person name="Yoshinaga Y."/>
            <person name="Zwiers L.-H."/>
            <person name="Turgeon B."/>
            <person name="Goodwin S."/>
            <person name="Spatafora J."/>
            <person name="Crous P."/>
            <person name="Grigoriev I."/>
        </authorList>
    </citation>
    <scope>NUCLEOTIDE SEQUENCE</scope>
    <source>
        <strain evidence="3">CBS 121410</strain>
    </source>
</reference>
<name>A0A6A5YBA4_9PEZI</name>
<accession>A0A6A5YBA4</accession>
<dbReference type="InterPro" id="IPR001357">
    <property type="entry name" value="BRCT_dom"/>
</dbReference>
<keyword evidence="4" id="KW-1185">Reference proteome</keyword>
<feature type="domain" description="BRCT" evidence="2">
    <location>
        <begin position="308"/>
        <end position="391"/>
    </location>
</feature>
<dbReference type="InterPro" id="IPR053036">
    <property type="entry name" value="CellCycle_DNARepair_Reg"/>
</dbReference>
<feature type="domain" description="BRCT" evidence="2">
    <location>
        <begin position="1"/>
        <end position="70"/>
    </location>
</feature>